<dbReference type="PANTHER" id="PTHR30417">
    <property type="entry name" value="N-ACETYLMURAMOYL-L-ALANINE AMIDASE AMID"/>
    <property type="match status" value="1"/>
</dbReference>
<evidence type="ECO:0000259" key="7">
    <source>
        <dbReference type="SMART" id="SM00644"/>
    </source>
</evidence>
<protein>
    <recommendedName>
        <fullName evidence="3">N-acetylmuramoyl-L-alanine amidase</fullName>
        <ecNumber evidence="3">3.5.1.28</ecNumber>
    </recommendedName>
</protein>
<evidence type="ECO:0000256" key="2">
    <source>
        <dbReference type="ARBA" id="ARBA00007553"/>
    </source>
</evidence>
<feature type="domain" description="N-acetylmuramoyl-L-alanine amidase" evidence="7">
    <location>
        <begin position="16"/>
        <end position="153"/>
    </location>
</feature>
<comment type="caution">
    <text evidence="8">The sequence shown here is derived from an EMBL/GenBank/DDBJ whole genome shotgun (WGS) entry which is preliminary data.</text>
</comment>
<dbReference type="EMBL" id="BMXE01000003">
    <property type="protein sequence ID" value="GHB31320.1"/>
    <property type="molecule type" value="Genomic_DNA"/>
</dbReference>
<evidence type="ECO:0000256" key="4">
    <source>
        <dbReference type="ARBA" id="ARBA00022801"/>
    </source>
</evidence>
<dbReference type="Pfam" id="PF01471">
    <property type="entry name" value="PG_binding_1"/>
    <property type="match status" value="1"/>
</dbReference>
<keyword evidence="4" id="KW-0378">Hydrolase</keyword>
<dbReference type="CDD" id="cd06583">
    <property type="entry name" value="PGRP"/>
    <property type="match status" value="1"/>
</dbReference>
<dbReference type="SUPFAM" id="SSF47090">
    <property type="entry name" value="PGBD-like"/>
    <property type="match status" value="1"/>
</dbReference>
<dbReference type="InterPro" id="IPR002477">
    <property type="entry name" value="Peptidoglycan-bd-like"/>
</dbReference>
<name>A0ABQ3E9X1_9HYPH</name>
<comment type="similarity">
    <text evidence="2">Belongs to the N-acetylmuramoyl-L-alanine amidase 2 family.</text>
</comment>
<gene>
    <name evidence="8" type="ORF">GCM10007094_19800</name>
</gene>
<keyword evidence="5" id="KW-0961">Cell wall biogenesis/degradation</keyword>
<dbReference type="Gene3D" id="3.40.80.10">
    <property type="entry name" value="Peptidoglycan recognition protein-like"/>
    <property type="match status" value="1"/>
</dbReference>
<dbReference type="RefSeq" id="WP_189436612.1">
    <property type="nucleotide sequence ID" value="NZ_BMXE01000003.1"/>
</dbReference>
<dbReference type="Proteomes" id="UP000637980">
    <property type="component" value="Unassembled WGS sequence"/>
</dbReference>
<dbReference type="Pfam" id="PF01510">
    <property type="entry name" value="Amidase_2"/>
    <property type="match status" value="1"/>
</dbReference>
<evidence type="ECO:0000256" key="5">
    <source>
        <dbReference type="ARBA" id="ARBA00023316"/>
    </source>
</evidence>
<dbReference type="Gene3D" id="1.10.101.10">
    <property type="entry name" value="PGBD-like superfamily/PGBD"/>
    <property type="match status" value="1"/>
</dbReference>
<dbReference type="SUPFAM" id="SSF55846">
    <property type="entry name" value="N-acetylmuramoyl-L-alanine amidase-like"/>
    <property type="match status" value="1"/>
</dbReference>
<feature type="region of interest" description="Disordered" evidence="6">
    <location>
        <begin position="1"/>
        <end position="20"/>
    </location>
</feature>
<accession>A0ABQ3E9X1</accession>
<evidence type="ECO:0000313" key="8">
    <source>
        <dbReference type="EMBL" id="GHB31320.1"/>
    </source>
</evidence>
<sequence>MSVKPECAVPARLRPSPNHNERRVPAVEMLILHYTAMESAEKAISWLCDPRSEVSCHYLVDEQGMVTQMVPEGRRAWHAGASRWKGLEDLNSRSIGIEIANAGDLDEGTEEYPDAQIEAVIALAKDICERHNIAPELVLGHSDIAPSRKKDPGRHFPWARLADAGVGHYIEPVDIDASSFFQEGDEGQPIEALQSLLGLYGYDVMVSGVFDEKTRHAVEAFQRHFRPAKVDGIADAQTIATLHGLLKQLKSIGT</sequence>
<keyword evidence="9" id="KW-1185">Reference proteome</keyword>
<evidence type="ECO:0000313" key="9">
    <source>
        <dbReference type="Proteomes" id="UP000637980"/>
    </source>
</evidence>
<evidence type="ECO:0000256" key="1">
    <source>
        <dbReference type="ARBA" id="ARBA00001561"/>
    </source>
</evidence>
<organism evidence="8 9">
    <name type="scientific">Pseudovibrio japonicus</name>
    <dbReference type="NCBI Taxonomy" id="366534"/>
    <lineage>
        <taxon>Bacteria</taxon>
        <taxon>Pseudomonadati</taxon>
        <taxon>Pseudomonadota</taxon>
        <taxon>Alphaproteobacteria</taxon>
        <taxon>Hyphomicrobiales</taxon>
        <taxon>Stappiaceae</taxon>
        <taxon>Pseudovibrio</taxon>
    </lineage>
</organism>
<dbReference type="EC" id="3.5.1.28" evidence="3"/>
<dbReference type="InterPro" id="IPR036505">
    <property type="entry name" value="Amidase/PGRP_sf"/>
</dbReference>
<reference evidence="9" key="1">
    <citation type="journal article" date="2019" name="Int. J. Syst. Evol. Microbiol.">
        <title>The Global Catalogue of Microorganisms (GCM) 10K type strain sequencing project: providing services to taxonomists for standard genome sequencing and annotation.</title>
        <authorList>
            <consortium name="The Broad Institute Genomics Platform"/>
            <consortium name="The Broad Institute Genome Sequencing Center for Infectious Disease"/>
            <person name="Wu L."/>
            <person name="Ma J."/>
        </authorList>
    </citation>
    <scope>NUCLEOTIDE SEQUENCE [LARGE SCALE GENOMIC DNA]</scope>
    <source>
        <strain evidence="9">KCTC 12861</strain>
    </source>
</reference>
<evidence type="ECO:0000256" key="3">
    <source>
        <dbReference type="ARBA" id="ARBA00011901"/>
    </source>
</evidence>
<dbReference type="InterPro" id="IPR036365">
    <property type="entry name" value="PGBD-like_sf"/>
</dbReference>
<evidence type="ECO:0000256" key="6">
    <source>
        <dbReference type="SAM" id="MobiDB-lite"/>
    </source>
</evidence>
<proteinExistence type="inferred from homology"/>
<comment type="catalytic activity">
    <reaction evidence="1">
        <text>Hydrolyzes the link between N-acetylmuramoyl residues and L-amino acid residues in certain cell-wall glycopeptides.</text>
        <dbReference type="EC" id="3.5.1.28"/>
    </reaction>
</comment>
<dbReference type="InterPro" id="IPR002502">
    <property type="entry name" value="Amidase_domain"/>
</dbReference>
<dbReference type="InterPro" id="IPR036366">
    <property type="entry name" value="PGBDSf"/>
</dbReference>
<dbReference type="InterPro" id="IPR051206">
    <property type="entry name" value="NAMLAA_amidase_2"/>
</dbReference>
<dbReference type="SMART" id="SM00644">
    <property type="entry name" value="Ami_2"/>
    <property type="match status" value="1"/>
</dbReference>
<dbReference type="PANTHER" id="PTHR30417:SF1">
    <property type="entry name" value="N-ACETYLMURAMOYL-L-ALANINE AMIDASE AMID"/>
    <property type="match status" value="1"/>
</dbReference>